<gene>
    <name evidence="4" type="ORF">Cri9333_4011</name>
</gene>
<feature type="repeat" description="TPR" evidence="1">
    <location>
        <begin position="974"/>
        <end position="1007"/>
    </location>
</feature>
<feature type="signal peptide" evidence="3">
    <location>
        <begin position="1"/>
        <end position="26"/>
    </location>
</feature>
<dbReference type="Pfam" id="PF13181">
    <property type="entry name" value="TPR_8"/>
    <property type="match status" value="1"/>
</dbReference>
<dbReference type="eggNOG" id="COG0457">
    <property type="taxonomic scope" value="Bacteria"/>
</dbReference>
<feature type="repeat" description="TPR" evidence="1">
    <location>
        <begin position="601"/>
        <end position="634"/>
    </location>
</feature>
<feature type="repeat" description="TPR" evidence="1">
    <location>
        <begin position="525"/>
        <end position="558"/>
    </location>
</feature>
<dbReference type="Proteomes" id="UP000010472">
    <property type="component" value="Chromosome"/>
</dbReference>
<name>K9W380_9CYAN</name>
<evidence type="ECO:0000256" key="3">
    <source>
        <dbReference type="SAM" id="SignalP"/>
    </source>
</evidence>
<keyword evidence="3" id="KW-0732">Signal</keyword>
<dbReference type="EMBL" id="CP003620">
    <property type="protein sequence ID" value="AFZ14818.1"/>
    <property type="molecule type" value="Genomic_DNA"/>
</dbReference>
<feature type="repeat" description="TPR" evidence="1">
    <location>
        <begin position="567"/>
        <end position="600"/>
    </location>
</feature>
<dbReference type="PATRIC" id="fig|1173022.3.peg.4330"/>
<dbReference type="InterPro" id="IPR019734">
    <property type="entry name" value="TPR_rpt"/>
</dbReference>
<protein>
    <submittedName>
        <fullName evidence="4">Tetratricopeptide TPR_1 repeat-containing protein</fullName>
    </submittedName>
</protein>
<accession>K9W380</accession>
<dbReference type="Pfam" id="PF13371">
    <property type="entry name" value="TPR_9"/>
    <property type="match status" value="2"/>
</dbReference>
<dbReference type="InterPro" id="IPR009003">
    <property type="entry name" value="Peptidase_S1_PA"/>
</dbReference>
<evidence type="ECO:0000256" key="2">
    <source>
        <dbReference type="SAM" id="Coils"/>
    </source>
</evidence>
<feature type="repeat" description="TPR" evidence="1">
    <location>
        <begin position="906"/>
        <end position="939"/>
    </location>
</feature>
<dbReference type="Gene3D" id="2.40.10.10">
    <property type="entry name" value="Trypsin-like serine proteases"/>
    <property type="match status" value="4"/>
</dbReference>
<evidence type="ECO:0000313" key="5">
    <source>
        <dbReference type="Proteomes" id="UP000010472"/>
    </source>
</evidence>
<dbReference type="InterPro" id="IPR011990">
    <property type="entry name" value="TPR-like_helical_dom_sf"/>
</dbReference>
<dbReference type="PROSITE" id="PS50293">
    <property type="entry name" value="TPR_REGION"/>
    <property type="match status" value="11"/>
</dbReference>
<dbReference type="SUPFAM" id="SSF48452">
    <property type="entry name" value="TPR-like"/>
    <property type="match status" value="2"/>
</dbReference>
<dbReference type="PANTHER" id="PTHR44366">
    <property type="entry name" value="UDP-N-ACETYLGLUCOSAMINE--PEPTIDE N-ACETYLGLUCOSAMINYLTRANSFERASE 110 KDA SUBUNIT"/>
    <property type="match status" value="1"/>
</dbReference>
<dbReference type="HOGENOM" id="CLU_005774_2_0_3"/>
<organism evidence="4 5">
    <name type="scientific">Crinalium epipsammum PCC 9333</name>
    <dbReference type="NCBI Taxonomy" id="1173022"/>
    <lineage>
        <taxon>Bacteria</taxon>
        <taxon>Bacillati</taxon>
        <taxon>Cyanobacteriota</taxon>
        <taxon>Cyanophyceae</taxon>
        <taxon>Gomontiellales</taxon>
        <taxon>Gomontiellaceae</taxon>
        <taxon>Crinalium</taxon>
    </lineage>
</organism>
<evidence type="ECO:0000256" key="1">
    <source>
        <dbReference type="PROSITE-ProRule" id="PRU00339"/>
    </source>
</evidence>
<feature type="repeat" description="TPR" evidence="1">
    <location>
        <begin position="838"/>
        <end position="871"/>
    </location>
</feature>
<feature type="repeat" description="TPR" evidence="1">
    <location>
        <begin position="872"/>
        <end position="905"/>
    </location>
</feature>
<dbReference type="Pfam" id="PF13414">
    <property type="entry name" value="TPR_11"/>
    <property type="match status" value="2"/>
</dbReference>
<feature type="repeat" description="TPR" evidence="1">
    <location>
        <begin position="668"/>
        <end position="701"/>
    </location>
</feature>
<feature type="chain" id="PRO_5003937792" evidence="3">
    <location>
        <begin position="27"/>
        <end position="1095"/>
    </location>
</feature>
<reference evidence="4 5" key="1">
    <citation type="submission" date="2012-06" db="EMBL/GenBank/DDBJ databases">
        <title>Finished chromosome of genome of Crinalium epipsammum PCC 9333.</title>
        <authorList>
            <consortium name="US DOE Joint Genome Institute"/>
            <person name="Gugger M."/>
            <person name="Coursin T."/>
            <person name="Rippka R."/>
            <person name="Tandeau De Marsac N."/>
            <person name="Huntemann M."/>
            <person name="Wei C.-L."/>
            <person name="Han J."/>
            <person name="Detter J.C."/>
            <person name="Han C."/>
            <person name="Tapia R."/>
            <person name="Davenport K."/>
            <person name="Daligault H."/>
            <person name="Erkkila T."/>
            <person name="Gu W."/>
            <person name="Munk A.C.C."/>
            <person name="Teshima H."/>
            <person name="Xu Y."/>
            <person name="Chain P."/>
            <person name="Chen A."/>
            <person name="Krypides N."/>
            <person name="Mavromatis K."/>
            <person name="Markowitz V."/>
            <person name="Szeto E."/>
            <person name="Ivanova N."/>
            <person name="Mikhailova N."/>
            <person name="Ovchinnikova G."/>
            <person name="Pagani I."/>
            <person name="Pati A."/>
            <person name="Goodwin L."/>
            <person name="Peters L."/>
            <person name="Pitluck S."/>
            <person name="Woyke T."/>
            <person name="Kerfeld C."/>
        </authorList>
    </citation>
    <scope>NUCLEOTIDE SEQUENCE [LARGE SCALE GENOMIC DNA]</scope>
    <source>
        <strain evidence="4 5">PCC 9333</strain>
    </source>
</reference>
<dbReference type="GO" id="GO:0097363">
    <property type="term" value="F:protein O-acetylglucosaminyltransferase activity"/>
    <property type="evidence" value="ECO:0007669"/>
    <property type="project" value="TreeGrafter"/>
</dbReference>
<dbReference type="PROSITE" id="PS50005">
    <property type="entry name" value="TPR"/>
    <property type="match status" value="15"/>
</dbReference>
<dbReference type="InterPro" id="IPR043504">
    <property type="entry name" value="Peptidase_S1_PA_chymotrypsin"/>
</dbReference>
<keyword evidence="5" id="KW-1185">Reference proteome</keyword>
<feature type="repeat" description="TPR" evidence="1">
    <location>
        <begin position="702"/>
        <end position="735"/>
    </location>
</feature>
<keyword evidence="1" id="KW-0802">TPR repeat</keyword>
<feature type="repeat" description="TPR" evidence="1">
    <location>
        <begin position="1042"/>
        <end position="1075"/>
    </location>
</feature>
<dbReference type="Pfam" id="PF13365">
    <property type="entry name" value="Trypsin_2"/>
    <property type="match status" value="2"/>
</dbReference>
<proteinExistence type="predicted"/>
<dbReference type="InterPro" id="IPR037919">
    <property type="entry name" value="OGT"/>
</dbReference>
<feature type="repeat" description="TPR" evidence="1">
    <location>
        <begin position="1008"/>
        <end position="1041"/>
    </location>
</feature>
<dbReference type="SMART" id="SM00028">
    <property type="entry name" value="TPR"/>
    <property type="match status" value="16"/>
</dbReference>
<feature type="repeat" description="TPR" evidence="1">
    <location>
        <begin position="770"/>
        <end position="803"/>
    </location>
</feature>
<dbReference type="eggNOG" id="COG0265">
    <property type="taxonomic scope" value="Bacteria"/>
</dbReference>
<dbReference type="Pfam" id="PF13424">
    <property type="entry name" value="TPR_12"/>
    <property type="match status" value="1"/>
</dbReference>
<keyword evidence="2" id="KW-0175">Coiled coil</keyword>
<dbReference type="RefSeq" id="WP_015204918.1">
    <property type="nucleotide sequence ID" value="NC_019753.1"/>
</dbReference>
<feature type="repeat" description="TPR" evidence="1">
    <location>
        <begin position="804"/>
        <end position="837"/>
    </location>
</feature>
<sequence>MKPSLYFSLISLITPLLLLPTANAQALPTKSPTNTSTQIAATPQNIQKIAQSITVKVFVKDSRGSGIIIAKQGQTYTVLTNAHVVNRGQPFRIQTPDGKSYNATLITQGNSLKDNDLAVLQFSSPDNYQVAKFADSSNLSENQTVYSAGFPIDETSLKLTAGKISVITPKALVGGYQIGYTNDTFQGMSGGALLNQQGDVIGVIGMGAEAILNDAYVYTDGTRPRSSTIQQLRGASFAVPIANLGQVAPNLAASIPNAGGNANRTVYTGIVAKIDKIAEQITVKIDSINNGNGSGVIVAKNGQNYYVLTASHVVENQDKYTIVTPDGRKYALSPSNIQIFKGVDLAVVQFSSSSSYQVATLAKYDFQDYSKQVFVSGFPQLNRNQTNQQSLLLTFGYVWRKDNADFFAKEKASLSQGQDLVYSNISYGGMSGGAVLDSFGRLVGINTGAENESANNQRGEVVEFSVGYSLGVPISTFLSLASQAKVTTNLLQVQTNQPSALTQTEFASIVNQLVSLQVPSKDADAFAWLNYGNQLWRIRDFKEALAAFDKAIQIIQHQPNFSKQYYAQAYYGKGLTLYWMEKYSEAVDALKQATQIDPKFHQAWRLRGAALKSLKKYPEALASYQQAIKLSPQEFVLYVELGNTFSNLERYQDAIVAYSDAIKIKQHPWAYNNRGLTYKSLQEYQKALADYNRAIKLQPDYADGYYNRGVTYFYLQEYQKALAEYNRAIALQLDNAKAYNNRGNTYDNLQEYQKALADYNRAIELQPDLAEVYYNRGNTYDNLQEYQKALADYTRAIELQPDLAIAYSNRGNTYKSLQEYQKALADYTRAIALKPDDAKAYYNRGVTYGNLQEYQKALADFTQAIALEPDYASAYYNRGLTYDNLQEYQKAIADYTRAIELQPDLADAYNSRGVTYYNLQEYQKALADYTSAIALQPDLADAYNNRGNTYDDLQEYQKAIADYNRAIALQPDDTEAYYNRGITYYNLQEYQKALADYNRAIALKPNDADAYSNRGLTYFNLQEYQKAIADYNRAIALQPDDAKAYGNRGLTYSKLQEYQKAFADLQKAAQLFYEQGDMQMYQEVQEAIKELQSKL</sequence>
<dbReference type="AlphaFoldDB" id="K9W380"/>
<dbReference type="STRING" id="1173022.Cri9333_4011"/>
<dbReference type="GO" id="GO:0006493">
    <property type="term" value="P:protein O-linked glycosylation"/>
    <property type="evidence" value="ECO:0007669"/>
    <property type="project" value="InterPro"/>
</dbReference>
<evidence type="ECO:0000313" key="4">
    <source>
        <dbReference type="EMBL" id="AFZ14818.1"/>
    </source>
</evidence>
<dbReference type="OrthoDB" id="435074at2"/>
<feature type="coiled-coil region" evidence="2">
    <location>
        <begin position="715"/>
        <end position="742"/>
    </location>
</feature>
<dbReference type="KEGG" id="cep:Cri9333_4011"/>
<dbReference type="SUPFAM" id="SSF50494">
    <property type="entry name" value="Trypsin-like serine proteases"/>
    <property type="match status" value="2"/>
</dbReference>
<dbReference type="Gene3D" id="1.25.40.10">
    <property type="entry name" value="Tetratricopeptide repeat domain"/>
    <property type="match status" value="7"/>
</dbReference>
<feature type="repeat" description="TPR" evidence="1">
    <location>
        <begin position="736"/>
        <end position="769"/>
    </location>
</feature>
<dbReference type="PANTHER" id="PTHR44366:SF1">
    <property type="entry name" value="UDP-N-ACETYLGLUCOSAMINE--PEPTIDE N-ACETYLGLUCOSAMINYLTRANSFERASE 110 KDA SUBUNIT"/>
    <property type="match status" value="1"/>
</dbReference>
<dbReference type="Pfam" id="PF00515">
    <property type="entry name" value="TPR_1"/>
    <property type="match status" value="5"/>
</dbReference>
<feature type="repeat" description="TPR" evidence="1">
    <location>
        <begin position="940"/>
        <end position="973"/>
    </location>
</feature>